<keyword evidence="1" id="KW-1133">Transmembrane helix</keyword>
<reference evidence="2" key="1">
    <citation type="journal article" date="2021" name="Nat. Commun.">
        <title>Genetic determinants of endophytism in the Arabidopsis root mycobiome.</title>
        <authorList>
            <person name="Mesny F."/>
            <person name="Miyauchi S."/>
            <person name="Thiergart T."/>
            <person name="Pickel B."/>
            <person name="Atanasova L."/>
            <person name="Karlsson M."/>
            <person name="Huettel B."/>
            <person name="Barry K.W."/>
            <person name="Haridas S."/>
            <person name="Chen C."/>
            <person name="Bauer D."/>
            <person name="Andreopoulos W."/>
            <person name="Pangilinan J."/>
            <person name="LaButti K."/>
            <person name="Riley R."/>
            <person name="Lipzen A."/>
            <person name="Clum A."/>
            <person name="Drula E."/>
            <person name="Henrissat B."/>
            <person name="Kohler A."/>
            <person name="Grigoriev I.V."/>
            <person name="Martin F.M."/>
            <person name="Hacquard S."/>
        </authorList>
    </citation>
    <scope>NUCLEOTIDE SEQUENCE</scope>
    <source>
        <strain evidence="2">MPI-CAGE-CH-0243</strain>
    </source>
</reference>
<keyword evidence="1" id="KW-0472">Membrane</keyword>
<name>A0A9P9I7U3_9PLEO</name>
<proteinExistence type="predicted"/>
<gene>
    <name evidence="2" type="ORF">B0J11DRAFT_235405</name>
</gene>
<evidence type="ECO:0000313" key="3">
    <source>
        <dbReference type="Proteomes" id="UP000700596"/>
    </source>
</evidence>
<feature type="transmembrane region" description="Helical" evidence="1">
    <location>
        <begin position="84"/>
        <end position="110"/>
    </location>
</feature>
<evidence type="ECO:0000313" key="2">
    <source>
        <dbReference type="EMBL" id="KAH7109624.1"/>
    </source>
</evidence>
<feature type="transmembrane region" description="Helical" evidence="1">
    <location>
        <begin position="116"/>
        <end position="137"/>
    </location>
</feature>
<evidence type="ECO:0008006" key="4">
    <source>
        <dbReference type="Google" id="ProtNLM"/>
    </source>
</evidence>
<comment type="caution">
    <text evidence="2">The sequence shown here is derived from an EMBL/GenBank/DDBJ whole genome shotgun (WGS) entry which is preliminary data.</text>
</comment>
<feature type="transmembrane region" description="Helical" evidence="1">
    <location>
        <begin position="53"/>
        <end position="72"/>
    </location>
</feature>
<keyword evidence="3" id="KW-1185">Reference proteome</keyword>
<protein>
    <recommendedName>
        <fullName evidence="4">Transmembrane protein</fullName>
    </recommendedName>
</protein>
<dbReference type="EMBL" id="JAGMWT010000031">
    <property type="protein sequence ID" value="KAH7109624.1"/>
    <property type="molecule type" value="Genomic_DNA"/>
</dbReference>
<dbReference type="AlphaFoldDB" id="A0A9P9I7U3"/>
<evidence type="ECO:0000256" key="1">
    <source>
        <dbReference type="SAM" id="Phobius"/>
    </source>
</evidence>
<accession>A0A9P9I7U3</accession>
<organism evidence="2 3">
    <name type="scientific">Dendryphion nanum</name>
    <dbReference type="NCBI Taxonomy" id="256645"/>
    <lineage>
        <taxon>Eukaryota</taxon>
        <taxon>Fungi</taxon>
        <taxon>Dikarya</taxon>
        <taxon>Ascomycota</taxon>
        <taxon>Pezizomycotina</taxon>
        <taxon>Dothideomycetes</taxon>
        <taxon>Pleosporomycetidae</taxon>
        <taxon>Pleosporales</taxon>
        <taxon>Torulaceae</taxon>
        <taxon>Dendryphion</taxon>
    </lineage>
</organism>
<dbReference type="Proteomes" id="UP000700596">
    <property type="component" value="Unassembled WGS sequence"/>
</dbReference>
<sequence length="160" mass="18155">MPIVGKRDGLTCICIIVSITECGTVRVVERRVAKSSNEQCHILTDSTKTEYPFFSVVLSLFLFRFLAFFFSLSRTGAFLPPFSLLLLIFSLRGLVLNITFLFLSSFFFSWRGNGGFSSAMAFFLLHCLFDLFSFLFFSIVPIPRVGVVICPWGSFPNRRD</sequence>
<keyword evidence="1" id="KW-0812">Transmembrane</keyword>